<evidence type="ECO:0000256" key="6">
    <source>
        <dbReference type="SAM" id="Phobius"/>
    </source>
</evidence>
<accession>A0A816H889</accession>
<dbReference type="SUPFAM" id="SSF81321">
    <property type="entry name" value="Family A G protein-coupled receptor-like"/>
    <property type="match status" value="1"/>
</dbReference>
<keyword evidence="5" id="KW-0675">Receptor</keyword>
<feature type="transmembrane region" description="Helical" evidence="6">
    <location>
        <begin position="291"/>
        <end position="310"/>
    </location>
</feature>
<comment type="subcellular location">
    <subcellularLocation>
        <location evidence="1">Membrane</location>
    </subcellularLocation>
</comment>
<dbReference type="GO" id="GO:0016020">
    <property type="term" value="C:membrane"/>
    <property type="evidence" value="ECO:0007669"/>
    <property type="project" value="UniProtKB-SubCell"/>
</dbReference>
<feature type="transmembrane region" description="Helical" evidence="6">
    <location>
        <begin position="355"/>
        <end position="381"/>
    </location>
</feature>
<comment type="caution">
    <text evidence="8">The sequence shown here is derived from an EMBL/GenBank/DDBJ whole genome shotgun (WGS) entry which is preliminary data.</text>
</comment>
<keyword evidence="2 5" id="KW-0812">Transmembrane</keyword>
<dbReference type="OrthoDB" id="10035520at2759"/>
<dbReference type="PRINTS" id="PR00237">
    <property type="entry name" value="GPCRRHODOPSN"/>
</dbReference>
<dbReference type="PROSITE" id="PS00237">
    <property type="entry name" value="G_PROTEIN_RECEP_F1_1"/>
    <property type="match status" value="1"/>
</dbReference>
<dbReference type="AlphaFoldDB" id="A0A816H889"/>
<evidence type="ECO:0000313" key="9">
    <source>
        <dbReference type="Proteomes" id="UP000663834"/>
    </source>
</evidence>
<evidence type="ECO:0000256" key="4">
    <source>
        <dbReference type="ARBA" id="ARBA00023136"/>
    </source>
</evidence>
<dbReference type="Proteomes" id="UP000663834">
    <property type="component" value="Unassembled WGS sequence"/>
</dbReference>
<name>A0A816H889_9BILA</name>
<evidence type="ECO:0000259" key="7">
    <source>
        <dbReference type="PROSITE" id="PS50262"/>
    </source>
</evidence>
<dbReference type="Gene3D" id="1.20.1070.10">
    <property type="entry name" value="Rhodopsin 7-helix transmembrane proteins"/>
    <property type="match status" value="2"/>
</dbReference>
<organism evidence="8 9">
    <name type="scientific">Rotaria magnacalcarata</name>
    <dbReference type="NCBI Taxonomy" id="392030"/>
    <lineage>
        <taxon>Eukaryota</taxon>
        <taxon>Metazoa</taxon>
        <taxon>Spiralia</taxon>
        <taxon>Gnathifera</taxon>
        <taxon>Rotifera</taxon>
        <taxon>Eurotatoria</taxon>
        <taxon>Bdelloidea</taxon>
        <taxon>Philodinida</taxon>
        <taxon>Philodinidae</taxon>
        <taxon>Rotaria</taxon>
    </lineage>
</organism>
<keyword evidence="5" id="KW-0297">G-protein coupled receptor</keyword>
<dbReference type="PANTHER" id="PTHR46641:SF25">
    <property type="entry name" value="CNMAMIDE RECEPTOR-RELATED"/>
    <property type="match status" value="1"/>
</dbReference>
<sequence length="645" mass="75131">MNITEYTSKSTNNNLSITYQNILTTVGNSFVKLNYFNHTMGNNNNINNNNNNKNRSDSAVDSEYLVMMFRNLMTVAARNQTPYKPYLDSLSSSRNNKSYDIFSILSVGFVLIVNPIVILFGVTGNLLATYILIHCNIAKLPVSFYTIMLNISDTLNLLVPVFIFWLDNCINRALEQGYFRDRSNCLCKTLMCLDQLFATLSAWYMCAISFNRWYSVCRPSSYFFRRATSNILGSTFGTTNNNNNYINREQKKHSSNSTGAQSSSFFVPFCFPMNCCSCLTHNIKVQQHLQAVRSIACMTLLGILFCLYPISMNELQPFVSTNKYNFGLEHNKSESNAPVWYRCYVNKRREYAYDVIGIVLSLFLHILPLTFVALMNIMIIIRLKQRQYRMTVASNFFQTQTLAKKSKPINNLNKKLAYQLSSSPKNNDHCRERHPILSQPTLIINRKDQATSTDLSIQTCHLPSQASIQSNNMKTPRRHHSRDRTITIMLVSVALSYLILTIPYRLFWSYNVYLKRMKPTILQSSLYLSKMHYIDHVLRTIRNIHYGTNFVFFIFLSKTFRRKFRQIFIERFFQATNRLFHRNSTTIHTNHIIYSKTNRQRQSNLKLERKRNSKLISVDRVIVIESFSRNIFDEISSLLQYIQII</sequence>
<feature type="transmembrane region" description="Helical" evidence="6">
    <location>
        <begin position="101"/>
        <end position="122"/>
    </location>
</feature>
<dbReference type="PROSITE" id="PS50262">
    <property type="entry name" value="G_PROTEIN_RECEP_F1_2"/>
    <property type="match status" value="1"/>
</dbReference>
<evidence type="ECO:0000256" key="3">
    <source>
        <dbReference type="ARBA" id="ARBA00022989"/>
    </source>
</evidence>
<evidence type="ECO:0000313" key="8">
    <source>
        <dbReference type="EMBL" id="CAF1683944.1"/>
    </source>
</evidence>
<dbReference type="InterPro" id="IPR000276">
    <property type="entry name" value="GPCR_Rhodpsn"/>
</dbReference>
<keyword evidence="3 6" id="KW-1133">Transmembrane helix</keyword>
<feature type="transmembrane region" description="Helical" evidence="6">
    <location>
        <begin position="486"/>
        <end position="507"/>
    </location>
</feature>
<keyword evidence="4 6" id="KW-0472">Membrane</keyword>
<dbReference type="GO" id="GO:0004930">
    <property type="term" value="F:G protein-coupled receptor activity"/>
    <property type="evidence" value="ECO:0007669"/>
    <property type="project" value="UniProtKB-KW"/>
</dbReference>
<feature type="domain" description="G-protein coupled receptors family 1 profile" evidence="7">
    <location>
        <begin position="124"/>
        <end position="553"/>
    </location>
</feature>
<comment type="similarity">
    <text evidence="5">Belongs to the G-protein coupled receptor 1 family.</text>
</comment>
<evidence type="ECO:0000256" key="1">
    <source>
        <dbReference type="ARBA" id="ARBA00004370"/>
    </source>
</evidence>
<dbReference type="InterPro" id="IPR017452">
    <property type="entry name" value="GPCR_Rhodpsn_7TM"/>
</dbReference>
<gene>
    <name evidence="8" type="ORF">KQP761_LOCUS37747</name>
</gene>
<evidence type="ECO:0000256" key="5">
    <source>
        <dbReference type="RuleBase" id="RU000688"/>
    </source>
</evidence>
<feature type="transmembrane region" description="Helical" evidence="6">
    <location>
        <begin position="142"/>
        <end position="166"/>
    </location>
</feature>
<keyword evidence="5" id="KW-0807">Transducer</keyword>
<dbReference type="EMBL" id="CAJNOW010021366">
    <property type="protein sequence ID" value="CAF1683944.1"/>
    <property type="molecule type" value="Genomic_DNA"/>
</dbReference>
<dbReference type="InterPro" id="IPR052954">
    <property type="entry name" value="GPCR-Ligand_Int"/>
</dbReference>
<dbReference type="PANTHER" id="PTHR46641">
    <property type="entry name" value="FMRFAMIDE RECEPTOR-RELATED"/>
    <property type="match status" value="1"/>
</dbReference>
<protein>
    <recommendedName>
        <fullName evidence="7">G-protein coupled receptors family 1 profile domain-containing protein</fullName>
    </recommendedName>
</protein>
<feature type="transmembrane region" description="Helical" evidence="6">
    <location>
        <begin position="544"/>
        <end position="561"/>
    </location>
</feature>
<proteinExistence type="inferred from homology"/>
<reference evidence="8" key="1">
    <citation type="submission" date="2021-02" db="EMBL/GenBank/DDBJ databases">
        <authorList>
            <person name="Nowell W R."/>
        </authorList>
    </citation>
    <scope>NUCLEOTIDE SEQUENCE</scope>
</reference>
<evidence type="ECO:0000256" key="2">
    <source>
        <dbReference type="ARBA" id="ARBA00022692"/>
    </source>
</evidence>